<dbReference type="AlphaFoldDB" id="A0A3N4IU87"/>
<name>A0A3N4IU87_9PEZI</name>
<sequence length="111" mass="12313">FDSPLLHYLAVLSIDQHNGSFHDANSYTGYLASTLYCARLLMIQSCIQLSNVSLPSDVPLSPCQVFKKHKAQYMRCSQETPVSIILDQLAFGMGIQKRGGGSKIVLYSEEK</sequence>
<gene>
    <name evidence="1" type="ORF">L873DRAFT_1573454</name>
</gene>
<protein>
    <submittedName>
        <fullName evidence="1">Uncharacterized protein</fullName>
    </submittedName>
</protein>
<keyword evidence="2" id="KW-1185">Reference proteome</keyword>
<dbReference type="EMBL" id="ML121512">
    <property type="protein sequence ID" value="RPA88318.1"/>
    <property type="molecule type" value="Genomic_DNA"/>
</dbReference>
<reference evidence="1 2" key="1">
    <citation type="journal article" date="2018" name="Nat. Ecol. Evol.">
        <title>Pezizomycetes genomes reveal the molecular basis of ectomycorrhizal truffle lifestyle.</title>
        <authorList>
            <person name="Murat C."/>
            <person name="Payen T."/>
            <person name="Noel B."/>
            <person name="Kuo A."/>
            <person name="Morin E."/>
            <person name="Chen J."/>
            <person name="Kohler A."/>
            <person name="Krizsan K."/>
            <person name="Balestrini R."/>
            <person name="Da Silva C."/>
            <person name="Montanini B."/>
            <person name="Hainaut M."/>
            <person name="Levati E."/>
            <person name="Barry K.W."/>
            <person name="Belfiori B."/>
            <person name="Cichocki N."/>
            <person name="Clum A."/>
            <person name="Dockter R.B."/>
            <person name="Fauchery L."/>
            <person name="Guy J."/>
            <person name="Iotti M."/>
            <person name="Le Tacon F."/>
            <person name="Lindquist E.A."/>
            <person name="Lipzen A."/>
            <person name="Malagnac F."/>
            <person name="Mello A."/>
            <person name="Molinier V."/>
            <person name="Miyauchi S."/>
            <person name="Poulain J."/>
            <person name="Riccioni C."/>
            <person name="Rubini A."/>
            <person name="Sitrit Y."/>
            <person name="Splivallo R."/>
            <person name="Traeger S."/>
            <person name="Wang M."/>
            <person name="Zifcakova L."/>
            <person name="Wipf D."/>
            <person name="Zambonelli A."/>
            <person name="Paolocci F."/>
            <person name="Nowrousian M."/>
            <person name="Ottonello S."/>
            <person name="Baldrian P."/>
            <person name="Spatafora J.W."/>
            <person name="Henrissat B."/>
            <person name="Nagy L.G."/>
            <person name="Aury J.M."/>
            <person name="Wincker P."/>
            <person name="Grigoriev I.V."/>
            <person name="Bonfante P."/>
            <person name="Martin F.M."/>
        </authorList>
    </citation>
    <scope>NUCLEOTIDE SEQUENCE [LARGE SCALE GENOMIC DNA]</scope>
    <source>
        <strain evidence="1 2">120613-1</strain>
    </source>
</reference>
<feature type="non-terminal residue" evidence="1">
    <location>
        <position position="111"/>
    </location>
</feature>
<feature type="non-terminal residue" evidence="1">
    <location>
        <position position="1"/>
    </location>
</feature>
<proteinExistence type="predicted"/>
<evidence type="ECO:0000313" key="1">
    <source>
        <dbReference type="EMBL" id="RPA88318.1"/>
    </source>
</evidence>
<organism evidence="1 2">
    <name type="scientific">Choiromyces venosus 120613-1</name>
    <dbReference type="NCBI Taxonomy" id="1336337"/>
    <lineage>
        <taxon>Eukaryota</taxon>
        <taxon>Fungi</taxon>
        <taxon>Dikarya</taxon>
        <taxon>Ascomycota</taxon>
        <taxon>Pezizomycotina</taxon>
        <taxon>Pezizomycetes</taxon>
        <taxon>Pezizales</taxon>
        <taxon>Tuberaceae</taxon>
        <taxon>Choiromyces</taxon>
    </lineage>
</organism>
<evidence type="ECO:0000313" key="2">
    <source>
        <dbReference type="Proteomes" id="UP000276215"/>
    </source>
</evidence>
<dbReference type="OrthoDB" id="3943268at2759"/>
<dbReference type="Proteomes" id="UP000276215">
    <property type="component" value="Unassembled WGS sequence"/>
</dbReference>
<accession>A0A3N4IU87</accession>